<dbReference type="Pfam" id="PF00172">
    <property type="entry name" value="Zn_clus"/>
    <property type="match status" value="1"/>
</dbReference>
<dbReference type="PANTHER" id="PTHR37534:SF10">
    <property type="entry name" value="ZN(II)2CYS6 TRANSCRIPTION FACTOR (EUROFUNG)"/>
    <property type="match status" value="1"/>
</dbReference>
<dbReference type="CDD" id="cd12148">
    <property type="entry name" value="fungal_TF_MHR"/>
    <property type="match status" value="1"/>
</dbReference>
<comment type="caution">
    <text evidence="5">The sequence shown here is derived from an EMBL/GenBank/DDBJ whole genome shotgun (WGS) entry which is preliminary data.</text>
</comment>
<feature type="compositionally biased region" description="Polar residues" evidence="3">
    <location>
        <begin position="116"/>
        <end position="129"/>
    </location>
</feature>
<dbReference type="GO" id="GO:0045944">
    <property type="term" value="P:positive regulation of transcription by RNA polymerase II"/>
    <property type="evidence" value="ECO:0007669"/>
    <property type="project" value="TreeGrafter"/>
</dbReference>
<evidence type="ECO:0000313" key="6">
    <source>
        <dbReference type="Proteomes" id="UP000689129"/>
    </source>
</evidence>
<evidence type="ECO:0000256" key="1">
    <source>
        <dbReference type="ARBA" id="ARBA00004123"/>
    </source>
</evidence>
<proteinExistence type="predicted"/>
<comment type="subcellular location">
    <subcellularLocation>
        <location evidence="1">Nucleus</location>
    </subcellularLocation>
</comment>
<evidence type="ECO:0000256" key="2">
    <source>
        <dbReference type="ARBA" id="ARBA00023242"/>
    </source>
</evidence>
<dbReference type="InterPro" id="IPR001138">
    <property type="entry name" value="Zn2Cys6_DnaBD"/>
</dbReference>
<dbReference type="Proteomes" id="UP000689129">
    <property type="component" value="Unassembled WGS sequence"/>
</dbReference>
<dbReference type="GO" id="GO:0005634">
    <property type="term" value="C:nucleus"/>
    <property type="evidence" value="ECO:0007669"/>
    <property type="project" value="UniProtKB-SubCell"/>
</dbReference>
<dbReference type="CDD" id="cd00067">
    <property type="entry name" value="GAL4"/>
    <property type="match status" value="1"/>
</dbReference>
<feature type="compositionally biased region" description="Low complexity" evidence="3">
    <location>
        <begin position="198"/>
        <end position="214"/>
    </location>
</feature>
<dbReference type="GO" id="GO:0008270">
    <property type="term" value="F:zinc ion binding"/>
    <property type="evidence" value="ECO:0007669"/>
    <property type="project" value="InterPro"/>
</dbReference>
<dbReference type="AlphaFoldDB" id="A0A8I3ANQ3"/>
<name>A0A8I3ANQ3_VERLO</name>
<dbReference type="EMBL" id="JAEMWZ010000227">
    <property type="protein sequence ID" value="KAG7130578.1"/>
    <property type="molecule type" value="Genomic_DNA"/>
</dbReference>
<feature type="compositionally biased region" description="Polar residues" evidence="3">
    <location>
        <begin position="157"/>
        <end position="197"/>
    </location>
</feature>
<dbReference type="Pfam" id="PF11951">
    <property type="entry name" value="Fungal_trans_2"/>
    <property type="match status" value="1"/>
</dbReference>
<reference evidence="5" key="1">
    <citation type="journal article" date="2021" name="Mol. Plant Pathol.">
        <title>A 20-kb lineage-specific genomic region tames virulence in pathogenic amphidiploid Verticillium longisporum.</title>
        <authorList>
            <person name="Harting R."/>
            <person name="Starke J."/>
            <person name="Kusch H."/>
            <person name="Poggeler S."/>
            <person name="Maurus I."/>
            <person name="Schluter R."/>
            <person name="Landesfeind M."/>
            <person name="Bulla I."/>
            <person name="Nowrousian M."/>
            <person name="de Jonge R."/>
            <person name="Stahlhut G."/>
            <person name="Hoff K.J."/>
            <person name="Asshauer K.P."/>
            <person name="Thurmer A."/>
            <person name="Stanke M."/>
            <person name="Daniel R."/>
            <person name="Morgenstern B."/>
            <person name="Thomma B.P.H.J."/>
            <person name="Kronstad J.W."/>
            <person name="Braus-Stromeyer S.A."/>
            <person name="Braus G.H."/>
        </authorList>
    </citation>
    <scope>NUCLEOTIDE SEQUENCE</scope>
    <source>
        <strain evidence="5">Vl32</strain>
    </source>
</reference>
<feature type="compositionally biased region" description="Low complexity" evidence="3">
    <location>
        <begin position="106"/>
        <end position="115"/>
    </location>
</feature>
<dbReference type="PROSITE" id="PS00463">
    <property type="entry name" value="ZN2_CY6_FUNGAL_1"/>
    <property type="match status" value="1"/>
</dbReference>
<feature type="region of interest" description="Disordered" evidence="3">
    <location>
        <begin position="96"/>
        <end position="221"/>
    </location>
</feature>
<dbReference type="GO" id="GO:0000981">
    <property type="term" value="F:DNA-binding transcription factor activity, RNA polymerase II-specific"/>
    <property type="evidence" value="ECO:0007669"/>
    <property type="project" value="InterPro"/>
</dbReference>
<gene>
    <name evidence="5" type="ORF">HYQ45_010683</name>
</gene>
<dbReference type="SMART" id="SM00066">
    <property type="entry name" value="GAL4"/>
    <property type="match status" value="1"/>
</dbReference>
<sequence length="685" mass="77768">MGDYYHHFLASMAGVSPLNGPIPPAFQNFGYFTEYSENVPYAAPKSQKSRKKSAYGIDHVKHRRTRSGCFTCRSRRVKCDETRPICDRCRKGTRECLYPDPPPAKGSPAPSTPSKDSGSIKQQASPTSSHEAEDVEDDVSRSTKLETIPDEDEDVNQIPNFSERPTWSRATSTGTSINQISRATRQTSESPSADGNVSSPSNSTRTSSTHTATTPLAVDNPTLSTTSFPDWTHLSPGVQRYMDYFYKHMDHHNYCIVHDGDNFFHGILPNFALQNEALLNAIVGFSAYLYSLERNPNGKMWEFLQYYNRGVTLLLASLKRKGKPDIGTLLTILQLATIEEYLGDWINLMGHQRAACDIITRLFTPQTAVQTPLGRMVLTWYSRFDTFVAMMGGFPTALGQEWFTHHIDYARHQQLSSDEEQRSFHWKAETQYAGLRLLSREMSMLYARISRGQMTSEEFETAHAQTLQRLRDWKVQQDAELEDPTSLVTDFTWAPVPDEADIVSPFSPGMLYDHPKLSTTFLTVIWLSMIIMHQCQSPTSDRDRLYSELAGHAYHVCTIFELIHHWPNSPKGGLLPLEAPLAISALFVPQDAKHHMWFRRRFALMETKGYIHPVKVRSKMGVLFGAPECERWWLPNDEGFSPLLQAIRNLADERNATAINAQEENLREVRHIFTKMQLAEGQQAT</sequence>
<dbReference type="GO" id="GO:0000976">
    <property type="term" value="F:transcription cis-regulatory region binding"/>
    <property type="evidence" value="ECO:0007669"/>
    <property type="project" value="TreeGrafter"/>
</dbReference>
<organism evidence="5 6">
    <name type="scientific">Verticillium longisporum</name>
    <name type="common">Verticillium dahliae var. longisporum</name>
    <dbReference type="NCBI Taxonomy" id="100787"/>
    <lineage>
        <taxon>Eukaryota</taxon>
        <taxon>Fungi</taxon>
        <taxon>Dikarya</taxon>
        <taxon>Ascomycota</taxon>
        <taxon>Pezizomycotina</taxon>
        <taxon>Sordariomycetes</taxon>
        <taxon>Hypocreomycetidae</taxon>
        <taxon>Glomerellales</taxon>
        <taxon>Plectosphaerellaceae</taxon>
        <taxon>Verticillium</taxon>
    </lineage>
</organism>
<feature type="domain" description="Zn(2)-C6 fungal-type" evidence="4">
    <location>
        <begin position="68"/>
        <end position="98"/>
    </location>
</feature>
<dbReference type="PROSITE" id="PS50048">
    <property type="entry name" value="ZN2_CY6_FUNGAL_2"/>
    <property type="match status" value="1"/>
</dbReference>
<evidence type="ECO:0000313" key="5">
    <source>
        <dbReference type="EMBL" id="KAG7130578.1"/>
    </source>
</evidence>
<evidence type="ECO:0000256" key="3">
    <source>
        <dbReference type="SAM" id="MobiDB-lite"/>
    </source>
</evidence>
<dbReference type="InterPro" id="IPR021858">
    <property type="entry name" value="Fun_TF"/>
</dbReference>
<keyword evidence="2" id="KW-0539">Nucleus</keyword>
<accession>A0A8I3ANQ3</accession>
<dbReference type="PANTHER" id="PTHR37534">
    <property type="entry name" value="TRANSCRIPTIONAL ACTIVATOR PROTEIN UGA3"/>
    <property type="match status" value="1"/>
</dbReference>
<evidence type="ECO:0000259" key="4">
    <source>
        <dbReference type="PROSITE" id="PS50048"/>
    </source>
</evidence>
<dbReference type="OrthoDB" id="5278208at2759"/>
<protein>
    <submittedName>
        <fullName evidence="5">Adhesion and hyphal regulator 1 like protein</fullName>
    </submittedName>
</protein>